<feature type="compositionally biased region" description="Polar residues" evidence="5">
    <location>
        <begin position="181"/>
        <end position="191"/>
    </location>
</feature>
<protein>
    <recommendedName>
        <fullName evidence="6">FYVE-type domain-containing protein</fullName>
    </recommendedName>
</protein>
<dbReference type="AlphaFoldDB" id="A0A0N1I0R7"/>
<comment type="caution">
    <text evidence="7">The sequence shown here is derived from an EMBL/GenBank/DDBJ whole genome shotgun (WGS) entry which is preliminary data.</text>
</comment>
<feature type="compositionally biased region" description="Basic and acidic residues" evidence="5">
    <location>
        <begin position="771"/>
        <end position="787"/>
    </location>
</feature>
<dbReference type="OrthoDB" id="272798at2759"/>
<evidence type="ECO:0000256" key="2">
    <source>
        <dbReference type="ARBA" id="ARBA00022771"/>
    </source>
</evidence>
<evidence type="ECO:0000256" key="5">
    <source>
        <dbReference type="SAM" id="MobiDB-lite"/>
    </source>
</evidence>
<feature type="compositionally biased region" description="Low complexity" evidence="5">
    <location>
        <begin position="355"/>
        <end position="367"/>
    </location>
</feature>
<feature type="compositionally biased region" description="Polar residues" evidence="5">
    <location>
        <begin position="796"/>
        <end position="806"/>
    </location>
</feature>
<dbReference type="EMBL" id="LJSK01000349">
    <property type="protein sequence ID" value="KPI83615.1"/>
    <property type="molecule type" value="Genomic_DNA"/>
</dbReference>
<feature type="compositionally biased region" description="Low complexity" evidence="5">
    <location>
        <begin position="14"/>
        <end position="43"/>
    </location>
</feature>
<evidence type="ECO:0000313" key="7">
    <source>
        <dbReference type="EMBL" id="KPI83615.1"/>
    </source>
</evidence>
<keyword evidence="2 4" id="KW-0863">Zinc-finger</keyword>
<feature type="compositionally biased region" description="Low complexity" evidence="5">
    <location>
        <begin position="375"/>
        <end position="386"/>
    </location>
</feature>
<feature type="domain" description="FYVE-type" evidence="6">
    <location>
        <begin position="466"/>
        <end position="500"/>
    </location>
</feature>
<dbReference type="InterPro" id="IPR011011">
    <property type="entry name" value="Znf_FYVE_PHD"/>
</dbReference>
<evidence type="ECO:0000256" key="1">
    <source>
        <dbReference type="ARBA" id="ARBA00022723"/>
    </source>
</evidence>
<feature type="compositionally biased region" description="Basic and acidic residues" evidence="5">
    <location>
        <begin position="171"/>
        <end position="180"/>
    </location>
</feature>
<evidence type="ECO:0000256" key="4">
    <source>
        <dbReference type="PROSITE-ProRule" id="PRU00091"/>
    </source>
</evidence>
<dbReference type="Proteomes" id="UP000038009">
    <property type="component" value="Unassembled WGS sequence"/>
</dbReference>
<gene>
    <name evidence="7" type="ORF">ABL78_7353</name>
</gene>
<keyword evidence="1" id="KW-0479">Metal-binding</keyword>
<dbReference type="SUPFAM" id="SSF57903">
    <property type="entry name" value="FYVE/PHD zinc finger"/>
    <property type="match status" value="1"/>
</dbReference>
<dbReference type="Pfam" id="PF01363">
    <property type="entry name" value="FYVE"/>
    <property type="match status" value="1"/>
</dbReference>
<accession>A0A0N1I0R7</accession>
<dbReference type="InterPro" id="IPR000306">
    <property type="entry name" value="Znf_FYVE"/>
</dbReference>
<dbReference type="SMART" id="SM00064">
    <property type="entry name" value="FYVE"/>
    <property type="match status" value="1"/>
</dbReference>
<dbReference type="PROSITE" id="PS50178">
    <property type="entry name" value="ZF_FYVE"/>
    <property type="match status" value="1"/>
</dbReference>
<keyword evidence="8" id="KW-1185">Reference proteome</keyword>
<dbReference type="PANTHER" id="PTHR23164">
    <property type="entry name" value="EARLY ENDOSOME ANTIGEN 1"/>
    <property type="match status" value="1"/>
</dbReference>
<proteinExistence type="predicted"/>
<dbReference type="OMA" id="DNDSEWC"/>
<dbReference type="PANTHER" id="PTHR23164:SF30">
    <property type="entry name" value="EARLY ENDOSOME ANTIGEN 1"/>
    <property type="match status" value="1"/>
</dbReference>
<feature type="compositionally biased region" description="Basic and acidic residues" evidence="5">
    <location>
        <begin position="51"/>
        <end position="62"/>
    </location>
</feature>
<reference evidence="7 8" key="1">
    <citation type="journal article" date="2015" name="PLoS Pathog.">
        <title>Leptomonas seymouri: Adaptations to the Dixenous Life Cycle Analyzed by Genome Sequencing, Transcriptome Profiling and Co-infection with Leishmania donovani.</title>
        <authorList>
            <person name="Kraeva N."/>
            <person name="Butenko A."/>
            <person name="Hlavacova J."/>
            <person name="Kostygov A."/>
            <person name="Myskova J."/>
            <person name="Grybchuk D."/>
            <person name="Lestinova T."/>
            <person name="Votypka J."/>
            <person name="Volf P."/>
            <person name="Opperdoes F."/>
            <person name="Flegontov P."/>
            <person name="Lukes J."/>
            <person name="Yurchenko V."/>
        </authorList>
    </citation>
    <scope>NUCLEOTIDE SEQUENCE [LARGE SCALE GENOMIC DNA]</scope>
    <source>
        <strain evidence="7 8">ATCC 30220</strain>
    </source>
</reference>
<feature type="region of interest" description="Disordered" evidence="5">
    <location>
        <begin position="354"/>
        <end position="393"/>
    </location>
</feature>
<feature type="compositionally biased region" description="Polar residues" evidence="5">
    <location>
        <begin position="161"/>
        <end position="170"/>
    </location>
</feature>
<evidence type="ECO:0000313" key="8">
    <source>
        <dbReference type="Proteomes" id="UP000038009"/>
    </source>
</evidence>
<name>A0A0N1I0R7_LEPSE</name>
<dbReference type="GO" id="GO:0008270">
    <property type="term" value="F:zinc ion binding"/>
    <property type="evidence" value="ECO:0007669"/>
    <property type="project" value="UniProtKB-KW"/>
</dbReference>
<dbReference type="Gene3D" id="3.30.40.10">
    <property type="entry name" value="Zinc/RING finger domain, C3HC4 (zinc finger)"/>
    <property type="match status" value="1"/>
</dbReference>
<dbReference type="InterPro" id="IPR017455">
    <property type="entry name" value="Znf_FYVE-rel"/>
</dbReference>
<dbReference type="InterPro" id="IPR013083">
    <property type="entry name" value="Znf_RING/FYVE/PHD"/>
</dbReference>
<evidence type="ECO:0000259" key="6">
    <source>
        <dbReference type="PROSITE" id="PS50178"/>
    </source>
</evidence>
<feature type="region of interest" description="Disordered" evidence="5">
    <location>
        <begin position="1"/>
        <end position="62"/>
    </location>
</feature>
<evidence type="ECO:0000256" key="3">
    <source>
        <dbReference type="ARBA" id="ARBA00022833"/>
    </source>
</evidence>
<sequence length="837" mass="91104">MGQNGVNHTDGAVSESSPTSHSSNSDGPALLNANNNGTLTSNSDAGRYTRRRDAAADKPLSRYEREAMGRDDEMLMMAADVAETAVDSPGEIFYVQLDLDSQLVTGVLAEVEQLHVQLTQLRRVLRQSGAVLHSLRERARAAGDDACELYALPSPTSIAPSLISASQTRRPLSEGSRRDTSPTSYSASARTNARALLIAPAERTRPSPESAPHRRSGSVLSCSPVGPTPMYSRPRGDGENDEDLEWCDAATVLTSSSTTTQSTPSLHPALLPPMQLRLFEEDEFDDEGRGSHRSSATGARRTYVARFRPDSVPSSMQSTPSMQSASVSYARSDGGGLLCLPPSTSSIVTRNALPQHQQQQQLQYSAQNNVPSPTAASLSGSAMSGLENPPLLPPPPTGYSACILDQRDAAPADALVNDRLSEAEKEELARLSQYVAELYRKRGLLLQKTDRILCQHAHQHEWWEGNEERRGCYRCRRLFSRLTRRHHCRRCGRLCCAECSRYVGKKQDTSYIAPVSSAHVPGTAVAHRAIIKSEYTARMTADDAHVLAEESFDEHTYPRRGVGTVSPAVAAAVTEPGTVEGEHPTATLNEDDQQLCDSPFADSAASPDSRAGRSRQHKWVRLCAPCYQNCLRARRNNVLQYLKNANLCILDDGYYYYHVMTKDELCQLSTALSKPDSFKKQVELMSHVVMERSVDYMSAAPAYSAQTLVTAVQHTPDVLRTLGGISAYALRSARQTANDYVGGYFATSRTILPDNPVGAAAAALLSQPHAYDSEGRNSGDEECREASVESLDDTCSETQLPSSPGTDQADEEEAKVAAYEDEINGDTEAEPLVEKCA</sequence>
<feature type="region of interest" description="Disordered" evidence="5">
    <location>
        <begin position="161"/>
        <end position="242"/>
    </location>
</feature>
<dbReference type="VEuPathDB" id="TriTrypDB:Lsey_0349_0070"/>
<organism evidence="7 8">
    <name type="scientific">Leptomonas seymouri</name>
    <dbReference type="NCBI Taxonomy" id="5684"/>
    <lineage>
        <taxon>Eukaryota</taxon>
        <taxon>Discoba</taxon>
        <taxon>Euglenozoa</taxon>
        <taxon>Kinetoplastea</taxon>
        <taxon>Metakinetoplastina</taxon>
        <taxon>Trypanosomatida</taxon>
        <taxon>Trypanosomatidae</taxon>
        <taxon>Leishmaniinae</taxon>
        <taxon>Leptomonas</taxon>
    </lineage>
</organism>
<feature type="region of interest" description="Disordered" evidence="5">
    <location>
        <begin position="770"/>
        <end position="815"/>
    </location>
</feature>
<keyword evidence="3" id="KW-0862">Zinc</keyword>